<reference evidence="1 2" key="1">
    <citation type="journal article" date="2023" name="Sci. Data">
        <title>Genome assembly of the Korean intertidal mud-creeper Batillaria attramentaria.</title>
        <authorList>
            <person name="Patra A.K."/>
            <person name="Ho P.T."/>
            <person name="Jun S."/>
            <person name="Lee S.J."/>
            <person name="Kim Y."/>
            <person name="Won Y.J."/>
        </authorList>
    </citation>
    <scope>NUCLEOTIDE SEQUENCE [LARGE SCALE GENOMIC DNA]</scope>
    <source>
        <strain evidence="1">Wonlab-2016</strain>
    </source>
</reference>
<keyword evidence="2" id="KW-1185">Reference proteome</keyword>
<dbReference type="Proteomes" id="UP001519460">
    <property type="component" value="Unassembled WGS sequence"/>
</dbReference>
<dbReference type="AlphaFoldDB" id="A0ABD0MBH0"/>
<evidence type="ECO:0000313" key="2">
    <source>
        <dbReference type="Proteomes" id="UP001519460"/>
    </source>
</evidence>
<proteinExistence type="predicted"/>
<name>A0ABD0MBH0_9CAEN</name>
<protein>
    <submittedName>
        <fullName evidence="1">Uncharacterized protein</fullName>
    </submittedName>
</protein>
<sequence>MGGGLRYHGDGRRVYDILGIGGESETSLRRQESVGYPGDGRRARDILGMGGESQISWGREEKVRYHGDGRRGSDILGTSKVRKKSWGARNAACRAEVTARPQTDLDTPTGSRSSAAHTRSGSVLYDMGHHHVTLRNGALLSVMSSCKPRSIQCLQDEWLTNLFNKLLDTM</sequence>
<organism evidence="1 2">
    <name type="scientific">Batillaria attramentaria</name>
    <dbReference type="NCBI Taxonomy" id="370345"/>
    <lineage>
        <taxon>Eukaryota</taxon>
        <taxon>Metazoa</taxon>
        <taxon>Spiralia</taxon>
        <taxon>Lophotrochozoa</taxon>
        <taxon>Mollusca</taxon>
        <taxon>Gastropoda</taxon>
        <taxon>Caenogastropoda</taxon>
        <taxon>Sorbeoconcha</taxon>
        <taxon>Cerithioidea</taxon>
        <taxon>Batillariidae</taxon>
        <taxon>Batillaria</taxon>
    </lineage>
</organism>
<evidence type="ECO:0000313" key="1">
    <source>
        <dbReference type="EMBL" id="KAK7508648.1"/>
    </source>
</evidence>
<gene>
    <name evidence="1" type="ORF">BaRGS_00000214</name>
</gene>
<comment type="caution">
    <text evidence="1">The sequence shown here is derived from an EMBL/GenBank/DDBJ whole genome shotgun (WGS) entry which is preliminary data.</text>
</comment>
<dbReference type="EMBL" id="JACVVK020000001">
    <property type="protein sequence ID" value="KAK7508648.1"/>
    <property type="molecule type" value="Genomic_DNA"/>
</dbReference>
<accession>A0ABD0MBH0</accession>